<dbReference type="EMBL" id="CP042437">
    <property type="protein sequence ID" value="QEC76982.1"/>
    <property type="molecule type" value="Genomic_DNA"/>
</dbReference>
<keyword evidence="1" id="KW-1133">Transmembrane helix</keyword>
<sequence>MLGRLLSRFYLNNHPEGNVPVAVKRGVVLLYLALIIQMANNSLDHIHLFEFITELLLAIYIIFATGEGRKWARIVTLIFIIFNVISFIWAAIVFFQKNPAVKLSPVVMGLFLGEILLEVTAIAMLFSKSAAIWFNRSRVAL</sequence>
<keyword evidence="1" id="KW-0472">Membrane</keyword>
<dbReference type="AlphaFoldDB" id="A0A5B8W228"/>
<feature type="transmembrane region" description="Helical" evidence="1">
    <location>
        <begin position="75"/>
        <end position="95"/>
    </location>
</feature>
<proteinExistence type="predicted"/>
<gene>
    <name evidence="2" type="ORF">FSB76_13895</name>
</gene>
<evidence type="ECO:0000313" key="3">
    <source>
        <dbReference type="Proteomes" id="UP000321362"/>
    </source>
</evidence>
<reference evidence="2 3" key="1">
    <citation type="journal article" date="2013" name="J. Microbiol.">
        <title>Mucilaginibacter ginsenosidivorax sp. nov., with ginsenoside converting activity isolated from sediment.</title>
        <authorList>
            <person name="Kim J.K."/>
            <person name="Choi T.E."/>
            <person name="Liu Q.M."/>
            <person name="Park H.Y."/>
            <person name="Yi T.H."/>
            <person name="Yoon M.H."/>
            <person name="Kim S.C."/>
            <person name="Im W.T."/>
        </authorList>
    </citation>
    <scope>NUCLEOTIDE SEQUENCE [LARGE SCALE GENOMIC DNA]</scope>
    <source>
        <strain evidence="2 3">KHI28</strain>
    </source>
</reference>
<keyword evidence="3" id="KW-1185">Reference proteome</keyword>
<accession>A0A5B8W228</accession>
<evidence type="ECO:0000256" key="1">
    <source>
        <dbReference type="SAM" id="Phobius"/>
    </source>
</evidence>
<organism evidence="2 3">
    <name type="scientific">Mucilaginibacter ginsenosidivorax</name>
    <dbReference type="NCBI Taxonomy" id="862126"/>
    <lineage>
        <taxon>Bacteria</taxon>
        <taxon>Pseudomonadati</taxon>
        <taxon>Bacteroidota</taxon>
        <taxon>Sphingobacteriia</taxon>
        <taxon>Sphingobacteriales</taxon>
        <taxon>Sphingobacteriaceae</taxon>
        <taxon>Mucilaginibacter</taxon>
    </lineage>
</organism>
<evidence type="ECO:0000313" key="2">
    <source>
        <dbReference type="EMBL" id="QEC76982.1"/>
    </source>
</evidence>
<dbReference type="OrthoDB" id="794329at2"/>
<keyword evidence="1" id="KW-0812">Transmembrane</keyword>
<protein>
    <submittedName>
        <fullName evidence="2">Uncharacterized protein</fullName>
    </submittedName>
</protein>
<name>A0A5B8W228_9SPHI</name>
<dbReference type="Proteomes" id="UP000321362">
    <property type="component" value="Chromosome"/>
</dbReference>
<feature type="transmembrane region" description="Helical" evidence="1">
    <location>
        <begin position="45"/>
        <end position="63"/>
    </location>
</feature>
<dbReference type="KEGG" id="mgk:FSB76_13895"/>
<feature type="transmembrane region" description="Helical" evidence="1">
    <location>
        <begin position="107"/>
        <end position="126"/>
    </location>
</feature>
<dbReference type="RefSeq" id="WP_147054270.1">
    <property type="nucleotide sequence ID" value="NZ_CP042437.1"/>
</dbReference>
<feature type="transmembrane region" description="Helical" evidence="1">
    <location>
        <begin position="21"/>
        <end position="39"/>
    </location>
</feature>